<dbReference type="EMBL" id="NGJX01000011">
    <property type="protein sequence ID" value="RSU00768.1"/>
    <property type="molecule type" value="Genomic_DNA"/>
</dbReference>
<dbReference type="OrthoDB" id="2200488at2"/>
<evidence type="ECO:0000256" key="1">
    <source>
        <dbReference type="ARBA" id="ARBA00004236"/>
    </source>
</evidence>
<keyword evidence="7" id="KW-0969">Cilium</keyword>
<protein>
    <submittedName>
        <fullName evidence="7">Flagellar biosynthetic protein FliO</fullName>
    </submittedName>
</protein>
<keyword evidence="5 6" id="KW-0472">Membrane</keyword>
<feature type="transmembrane region" description="Helical" evidence="6">
    <location>
        <begin position="6"/>
        <end position="28"/>
    </location>
</feature>
<dbReference type="GO" id="GO:0016020">
    <property type="term" value="C:membrane"/>
    <property type="evidence" value="ECO:0007669"/>
    <property type="project" value="InterPro"/>
</dbReference>
<gene>
    <name evidence="8" type="ORF">CBF32_10350</name>
    <name evidence="7" type="ORF">HED35_09335</name>
</gene>
<evidence type="ECO:0000256" key="6">
    <source>
        <dbReference type="SAM" id="Phobius"/>
    </source>
</evidence>
<evidence type="ECO:0000313" key="9">
    <source>
        <dbReference type="Proteomes" id="UP000288197"/>
    </source>
</evidence>
<evidence type="ECO:0000256" key="2">
    <source>
        <dbReference type="ARBA" id="ARBA00022475"/>
    </source>
</evidence>
<evidence type="ECO:0000256" key="3">
    <source>
        <dbReference type="ARBA" id="ARBA00022692"/>
    </source>
</evidence>
<dbReference type="Pfam" id="PF04347">
    <property type="entry name" value="FliO"/>
    <property type="match status" value="1"/>
</dbReference>
<dbReference type="GO" id="GO:0044781">
    <property type="term" value="P:bacterial-type flagellum organization"/>
    <property type="evidence" value="ECO:0007669"/>
    <property type="project" value="InterPro"/>
</dbReference>
<dbReference type="Proteomes" id="UP000521358">
    <property type="component" value="Unassembled WGS sequence"/>
</dbReference>
<keyword evidence="7" id="KW-0282">Flagellum</keyword>
<dbReference type="Proteomes" id="UP000288197">
    <property type="component" value="Unassembled WGS sequence"/>
</dbReference>
<name>A0A369AVK3_9ENTE</name>
<proteinExistence type="predicted"/>
<sequence length="126" mass="14630">MTSFFLLIKTIVFLLAIILLIRITLIYVDKYSKNKSQNIKIIEKVSLGKDTSIAIVFLCGNYFLMSISQTENKIIKELNDAEVKELEMKILLEQEKIQKKNQEFTAFLKNVVKRDVKKGIKNEKTN</sequence>
<keyword evidence="7" id="KW-0966">Cell projection</keyword>
<comment type="subcellular location">
    <subcellularLocation>
        <location evidence="1">Cell membrane</location>
    </subcellularLocation>
</comment>
<keyword evidence="9" id="KW-1185">Reference proteome</keyword>
<organism evidence="8 9">
    <name type="scientific">Vagococcus fluvialis</name>
    <dbReference type="NCBI Taxonomy" id="2738"/>
    <lineage>
        <taxon>Bacteria</taxon>
        <taxon>Bacillati</taxon>
        <taxon>Bacillota</taxon>
        <taxon>Bacilli</taxon>
        <taxon>Lactobacillales</taxon>
        <taxon>Enterococcaceae</taxon>
        <taxon>Vagococcus</taxon>
    </lineage>
</organism>
<keyword evidence="3 6" id="KW-0812">Transmembrane</keyword>
<evidence type="ECO:0000256" key="4">
    <source>
        <dbReference type="ARBA" id="ARBA00022989"/>
    </source>
</evidence>
<reference evidence="7 10" key="2">
    <citation type="submission" date="2020-03" db="EMBL/GenBank/DDBJ databases">
        <title>Bacterial samples isolated from urine from healthy bovine heifers (Gyr breed).</title>
        <authorList>
            <person name="Giannattasio-Ferraz S."/>
            <person name="Maskeri L."/>
            <person name="Penido A."/>
            <person name="Barbosa-Stancioli E.F."/>
            <person name="Putonti C."/>
        </authorList>
    </citation>
    <scope>NUCLEOTIDE SEQUENCE [LARGE SCALE GENOMIC DNA]</scope>
    <source>
        <strain evidence="7 10">UFMG-H7</strain>
    </source>
</reference>
<evidence type="ECO:0000313" key="10">
    <source>
        <dbReference type="Proteomes" id="UP000521358"/>
    </source>
</evidence>
<dbReference type="InterPro" id="IPR022781">
    <property type="entry name" value="Flagellar_biosynth_FliO"/>
</dbReference>
<reference evidence="8 9" key="1">
    <citation type="submission" date="2017-05" db="EMBL/GenBank/DDBJ databases">
        <title>Vagococcus spp. assemblies.</title>
        <authorList>
            <person name="Gulvik C.A."/>
        </authorList>
    </citation>
    <scope>NUCLEOTIDE SEQUENCE [LARGE SCALE GENOMIC DNA]</scope>
    <source>
        <strain evidence="8 9">NCFB 2497</strain>
    </source>
</reference>
<keyword evidence="4 6" id="KW-1133">Transmembrane helix</keyword>
<evidence type="ECO:0000256" key="5">
    <source>
        <dbReference type="ARBA" id="ARBA00023136"/>
    </source>
</evidence>
<comment type="caution">
    <text evidence="8">The sequence shown here is derived from an EMBL/GenBank/DDBJ whole genome shotgun (WGS) entry which is preliminary data.</text>
</comment>
<evidence type="ECO:0000313" key="8">
    <source>
        <dbReference type="EMBL" id="RSU00768.1"/>
    </source>
</evidence>
<evidence type="ECO:0000313" key="7">
    <source>
        <dbReference type="EMBL" id="NKC68291.1"/>
    </source>
</evidence>
<accession>A0A369AVK3</accession>
<dbReference type="RefSeq" id="WP_114290166.1">
    <property type="nucleotide sequence ID" value="NZ_CP081470.1"/>
</dbReference>
<keyword evidence="2" id="KW-1003">Cell membrane</keyword>
<dbReference type="AlphaFoldDB" id="A0A369AVK3"/>
<dbReference type="GeneID" id="63147064"/>
<dbReference type="EMBL" id="JAAVMB010000010">
    <property type="protein sequence ID" value="NKC68291.1"/>
    <property type="molecule type" value="Genomic_DNA"/>
</dbReference>